<organism evidence="1 2">
    <name type="scientific">Paramarasmius palmivorus</name>
    <dbReference type="NCBI Taxonomy" id="297713"/>
    <lineage>
        <taxon>Eukaryota</taxon>
        <taxon>Fungi</taxon>
        <taxon>Dikarya</taxon>
        <taxon>Basidiomycota</taxon>
        <taxon>Agaricomycotina</taxon>
        <taxon>Agaricomycetes</taxon>
        <taxon>Agaricomycetidae</taxon>
        <taxon>Agaricales</taxon>
        <taxon>Marasmiineae</taxon>
        <taxon>Marasmiaceae</taxon>
        <taxon>Paramarasmius</taxon>
    </lineage>
</organism>
<dbReference type="EMBL" id="JAYKXP010000098">
    <property type="protein sequence ID" value="KAK7027275.1"/>
    <property type="molecule type" value="Genomic_DNA"/>
</dbReference>
<proteinExistence type="predicted"/>
<reference evidence="1 2" key="1">
    <citation type="submission" date="2024-01" db="EMBL/GenBank/DDBJ databases">
        <title>A draft genome for a cacao thread blight-causing isolate of Paramarasmius palmivorus.</title>
        <authorList>
            <person name="Baruah I.K."/>
            <person name="Bukari Y."/>
            <person name="Amoako-Attah I."/>
            <person name="Meinhardt L.W."/>
            <person name="Bailey B.A."/>
            <person name="Cohen S.P."/>
        </authorList>
    </citation>
    <scope>NUCLEOTIDE SEQUENCE [LARGE SCALE GENOMIC DNA]</scope>
    <source>
        <strain evidence="1 2">GH-12</strain>
    </source>
</reference>
<accession>A0AAW0BM27</accession>
<keyword evidence="2" id="KW-1185">Reference proteome</keyword>
<gene>
    <name evidence="1" type="ORF">VNI00_015364</name>
</gene>
<dbReference type="Proteomes" id="UP001383192">
    <property type="component" value="Unassembled WGS sequence"/>
</dbReference>
<evidence type="ECO:0000313" key="1">
    <source>
        <dbReference type="EMBL" id="KAK7027275.1"/>
    </source>
</evidence>
<protein>
    <submittedName>
        <fullName evidence="1">Uncharacterized protein</fullName>
    </submittedName>
</protein>
<evidence type="ECO:0000313" key="2">
    <source>
        <dbReference type="Proteomes" id="UP001383192"/>
    </source>
</evidence>
<sequence>MGDAPRSITLRFTQLIVADKEAWRIADELLCLNRDERVTASNKRKEQRGMAGPDLDEKPVFYSDVKSHLQTLLDVKEKQLQQAGTFGQRVLAQQMELEERIRHLQEDLGDESGDSSR</sequence>
<comment type="caution">
    <text evidence="1">The sequence shown here is derived from an EMBL/GenBank/DDBJ whole genome shotgun (WGS) entry which is preliminary data.</text>
</comment>
<name>A0AAW0BM27_9AGAR</name>
<dbReference type="AlphaFoldDB" id="A0AAW0BM27"/>